<name>A0A3S5D3A9_9HYPH</name>
<protein>
    <recommendedName>
        <fullName evidence="3">DUF3828 domain-containing protein</fullName>
    </recommendedName>
</protein>
<accession>A0A3S5D3A9</accession>
<proteinExistence type="predicted"/>
<evidence type="ECO:0000313" key="2">
    <source>
        <dbReference type="Proteomes" id="UP000268844"/>
    </source>
</evidence>
<keyword evidence="2" id="KW-1185">Reference proteome</keyword>
<evidence type="ECO:0000313" key="1">
    <source>
        <dbReference type="EMBL" id="VDS04107.1"/>
    </source>
</evidence>
<evidence type="ECO:0008006" key="3">
    <source>
        <dbReference type="Google" id="ProtNLM"/>
    </source>
</evidence>
<dbReference type="OrthoDB" id="7174015at2"/>
<gene>
    <name evidence="1" type="ORF">DEVEQU_01238</name>
</gene>
<organism evidence="1 2">
    <name type="scientific">Devosia equisanguinis</name>
    <dbReference type="NCBI Taxonomy" id="2490941"/>
    <lineage>
        <taxon>Bacteria</taxon>
        <taxon>Pseudomonadati</taxon>
        <taxon>Pseudomonadota</taxon>
        <taxon>Alphaproteobacteria</taxon>
        <taxon>Hyphomicrobiales</taxon>
        <taxon>Devosiaceae</taxon>
        <taxon>Devosia</taxon>
    </lineage>
</organism>
<dbReference type="EMBL" id="UZWD01000018">
    <property type="protein sequence ID" value="VDS04107.1"/>
    <property type="molecule type" value="Genomic_DNA"/>
</dbReference>
<dbReference type="AlphaFoldDB" id="A0A3S5D3A9"/>
<dbReference type="RefSeq" id="WP_126149693.1">
    <property type="nucleotide sequence ID" value="NZ_JBHTMH010000001.1"/>
</dbReference>
<sequence length="157" mass="17122">MDWTLFGLVPMLFGGAPADSPRALLDSIYQPLQNGQEINLEQHYSAHLQDLVAYNLSANVVDAKGARIDPQAPEIVAFNPFLNGAEGHVDGLAVSEPVVQGDSAVALVSFESKGEPTILTISMRYEGEWKINDVASVGSGESWLYSWLLQFDPFNQQ</sequence>
<dbReference type="Proteomes" id="UP000268844">
    <property type="component" value="Unassembled WGS sequence"/>
</dbReference>
<reference evidence="1 2" key="1">
    <citation type="submission" date="2018-12" db="EMBL/GenBank/DDBJ databases">
        <authorList>
            <person name="Criscuolo A."/>
        </authorList>
    </citation>
    <scope>NUCLEOTIDE SEQUENCE [LARGE SCALE GENOMIC DNA]</scope>
    <source>
        <strain evidence="1">ACIP1116281</strain>
    </source>
</reference>